<evidence type="ECO:0000313" key="1">
    <source>
        <dbReference type="EMBL" id="GAA2042437.1"/>
    </source>
</evidence>
<protein>
    <submittedName>
        <fullName evidence="1">Uncharacterized protein</fullName>
    </submittedName>
</protein>
<keyword evidence="2" id="KW-1185">Reference proteome</keyword>
<accession>A0ABP5GDF2</accession>
<dbReference type="EMBL" id="BAAANQ010000001">
    <property type="protein sequence ID" value="GAA2042437.1"/>
    <property type="molecule type" value="Genomic_DNA"/>
</dbReference>
<dbReference type="RefSeq" id="WP_093842760.1">
    <property type="nucleotide sequence ID" value="NZ_BAAANQ010000001.1"/>
</dbReference>
<reference evidence="2" key="1">
    <citation type="journal article" date="2019" name="Int. J. Syst. Evol. Microbiol.">
        <title>The Global Catalogue of Microorganisms (GCM) 10K type strain sequencing project: providing services to taxonomists for standard genome sequencing and annotation.</title>
        <authorList>
            <consortium name="The Broad Institute Genomics Platform"/>
            <consortium name="The Broad Institute Genome Sequencing Center for Infectious Disease"/>
            <person name="Wu L."/>
            <person name="Ma J."/>
        </authorList>
    </citation>
    <scope>NUCLEOTIDE SEQUENCE [LARGE SCALE GENOMIC DNA]</scope>
    <source>
        <strain evidence="2">JCM 14549</strain>
    </source>
</reference>
<dbReference type="Proteomes" id="UP001403094">
    <property type="component" value="Unassembled WGS sequence"/>
</dbReference>
<organism evidence="1 2">
    <name type="scientific">Streptomyces cheonanensis</name>
    <dbReference type="NCBI Taxonomy" id="312720"/>
    <lineage>
        <taxon>Bacteria</taxon>
        <taxon>Bacillati</taxon>
        <taxon>Actinomycetota</taxon>
        <taxon>Actinomycetes</taxon>
        <taxon>Kitasatosporales</taxon>
        <taxon>Streptomycetaceae</taxon>
        <taxon>Streptomyces</taxon>
    </lineage>
</organism>
<name>A0ABP5GDF2_9ACTN</name>
<comment type="caution">
    <text evidence="1">The sequence shown here is derived from an EMBL/GenBank/DDBJ whole genome shotgun (WGS) entry which is preliminary data.</text>
</comment>
<sequence length="59" mass="6651">MSIDSITRLIEMDHAESLRRWYALAGEPRRSAAERQRIQHYIDSLTAITLPGAPQSEAA</sequence>
<gene>
    <name evidence="1" type="ORF">GCM10009757_05940</name>
</gene>
<evidence type="ECO:0000313" key="2">
    <source>
        <dbReference type="Proteomes" id="UP001403094"/>
    </source>
</evidence>
<proteinExistence type="predicted"/>